<dbReference type="InParanoid" id="A0A067PG21"/>
<dbReference type="OrthoDB" id="3172613at2759"/>
<evidence type="ECO:0000313" key="1">
    <source>
        <dbReference type="EMBL" id="KDQ53754.1"/>
    </source>
</evidence>
<dbReference type="SUPFAM" id="SSF52540">
    <property type="entry name" value="P-loop containing nucleoside triphosphate hydrolases"/>
    <property type="match status" value="1"/>
</dbReference>
<gene>
    <name evidence="1" type="ORF">JAAARDRAFT_698429</name>
</gene>
<dbReference type="AlphaFoldDB" id="A0A067PG21"/>
<protein>
    <recommendedName>
        <fullName evidence="3">G domain-containing protein</fullName>
    </recommendedName>
</protein>
<dbReference type="Gene3D" id="3.40.50.300">
    <property type="entry name" value="P-loop containing nucleotide triphosphate hydrolases"/>
    <property type="match status" value="1"/>
</dbReference>
<dbReference type="EMBL" id="KL197732">
    <property type="protein sequence ID" value="KDQ53754.1"/>
    <property type="molecule type" value="Genomic_DNA"/>
</dbReference>
<keyword evidence="2" id="KW-1185">Reference proteome</keyword>
<dbReference type="Proteomes" id="UP000027265">
    <property type="component" value="Unassembled WGS sequence"/>
</dbReference>
<proteinExistence type="predicted"/>
<dbReference type="HOGENOM" id="CLU_023805_1_0_1"/>
<accession>A0A067PG21</accession>
<organism evidence="1 2">
    <name type="scientific">Jaapia argillacea MUCL 33604</name>
    <dbReference type="NCBI Taxonomy" id="933084"/>
    <lineage>
        <taxon>Eukaryota</taxon>
        <taxon>Fungi</taxon>
        <taxon>Dikarya</taxon>
        <taxon>Basidiomycota</taxon>
        <taxon>Agaricomycotina</taxon>
        <taxon>Agaricomycetes</taxon>
        <taxon>Agaricomycetidae</taxon>
        <taxon>Jaapiales</taxon>
        <taxon>Jaapiaceae</taxon>
        <taxon>Jaapia</taxon>
    </lineage>
</organism>
<dbReference type="InterPro" id="IPR027417">
    <property type="entry name" value="P-loop_NTPase"/>
</dbReference>
<sequence>MDADDIRWRYEQFRVLVMGRANAGKTTILQRVCNTTDQPEIYNTEGEEIGLSAVAPNEERGIHDIENEMRFAANPRYVFHDSRGFECGSTEEFKIVQDFIKQRGRDTAPRRQLHAIWYHLPADNASHLLTGVETRFFQECDPGAVPVIAIYTKFEDFVLQTQEFLISEGLDEEDALEQASISASDHFTKEYASVFSRMKFPPSRDLKLQRKDARCDKLLEETADALGDDTLRKLFVCIQGNNLDICAKFGVRR</sequence>
<evidence type="ECO:0000313" key="2">
    <source>
        <dbReference type="Proteomes" id="UP000027265"/>
    </source>
</evidence>
<name>A0A067PG21_9AGAM</name>
<evidence type="ECO:0008006" key="3">
    <source>
        <dbReference type="Google" id="ProtNLM"/>
    </source>
</evidence>
<reference evidence="2" key="1">
    <citation type="journal article" date="2014" name="Proc. Natl. Acad. Sci. U.S.A.">
        <title>Extensive sampling of basidiomycete genomes demonstrates inadequacy of the white-rot/brown-rot paradigm for wood decay fungi.</title>
        <authorList>
            <person name="Riley R."/>
            <person name="Salamov A.A."/>
            <person name="Brown D.W."/>
            <person name="Nagy L.G."/>
            <person name="Floudas D."/>
            <person name="Held B.W."/>
            <person name="Levasseur A."/>
            <person name="Lombard V."/>
            <person name="Morin E."/>
            <person name="Otillar R."/>
            <person name="Lindquist E.A."/>
            <person name="Sun H."/>
            <person name="LaButti K.M."/>
            <person name="Schmutz J."/>
            <person name="Jabbour D."/>
            <person name="Luo H."/>
            <person name="Baker S.E."/>
            <person name="Pisabarro A.G."/>
            <person name="Walton J.D."/>
            <person name="Blanchette R.A."/>
            <person name="Henrissat B."/>
            <person name="Martin F."/>
            <person name="Cullen D."/>
            <person name="Hibbett D.S."/>
            <person name="Grigoriev I.V."/>
        </authorList>
    </citation>
    <scope>NUCLEOTIDE SEQUENCE [LARGE SCALE GENOMIC DNA]</scope>
    <source>
        <strain evidence="2">MUCL 33604</strain>
    </source>
</reference>